<feature type="domain" description="KANSL3 helical" evidence="2">
    <location>
        <begin position="614"/>
        <end position="742"/>
    </location>
</feature>
<feature type="region of interest" description="Disordered" evidence="1">
    <location>
        <begin position="133"/>
        <end position="202"/>
    </location>
</feature>
<sequence>MVKKKNVDLGKQSLPQTVVVSGGVVEDTSNIRRSSRTRRATATILTSDLSLPSFNSPSARKDSVSLSEDNPPAVKKRRVSESVTKRNKKKSVCFSPTLKESNELYEINEEINKNIKPETSVFHEALEAITQNVSDTTSTKSETGRGKRMRKPKKFADEEIIESPSRRKSMSKPKQPGSIKIETNTEDEVTSNDKDLDESIDSSNKNKVTDQVIEDENKISMLKKKLTKSKGKIITDNERELNMVESADYNILSSTTKIGKLNFSNGFSILDRLNTVSQMKIQRETEKRLEILRKEQEKKERAEKRKQEIQKKRNEQKLLSLQAQNAYFPGFNFFMPNSVEMSHDNTPDPDFSMDELFVTNSGRVVKNRNNYLRDRYDQCLFVDDKNTDLTYDPNYEEEKKKKRKEVKPKLYEQSTISRKFFGRGISSFIPQEEDDNETTSQEGTDEDESSEKHDSPTLEIVKSTSTPTEDGFVINIDDKQKTRRIKFVVNRYKMHLINNKELRESVNIDVRLKLRESRLPFKSKFKAVELGNREWPGNYNVGILINNEENDEINEDDFVIVDDIYDNSLCQSTTYDAFIKEIPGNQVVRDIRQIEEGENIYDNCLLDNKIDEVEKSDLKYMLEKGLFIIKEQFYSERTYLNVDNSASVFHVFSRRNADLLIHYMSPYNKESKELCHKAHMWFMKYLPDDLLAAYLNILRFAKTYGYKISDILKENHENNSINKKHEEIRKCVKDFINVKAVDPWFKEARDALPTNFTNVTCFIVLPNISTYDYYAVNVMYKELMENFIPSIASHSEFVNLSFTTPEPVSVAELMEHCIDKIKIQLQNLLISRPNDHIITVGWGVTNAIIHRVLTEIGGISASINLAYCNKTSDGIIGDVDHELTLSYCPQLFIVGEDSTTFDLKSFNITRQTMTSESGLVVIGNADSNLRVSANTLIRERVTQSSVNLIITEVLKDFIESVTPFDDIPIKEFRKIMQPTDMDLHLDVDCQLLKENHTILYSAQALKKANESKATKNNLKIESTRPESPITPLVKNVPVVHQPLVIHKTISTNKPSIINTVPSGTISSYSNKLEPQLNETTITEGRNKNEGEASFNNSSAIDLDDLEIGGFGSFF</sequence>
<feature type="region of interest" description="Disordered" evidence="1">
    <location>
        <begin position="49"/>
        <end position="89"/>
    </location>
</feature>
<feature type="compositionally biased region" description="Acidic residues" evidence="1">
    <location>
        <begin position="431"/>
        <end position="449"/>
    </location>
</feature>
<protein>
    <submittedName>
        <fullName evidence="4">SANT domain-containing protein</fullName>
    </submittedName>
</protein>
<accession>A0A0N4ZZ40</accession>
<evidence type="ECO:0000313" key="4">
    <source>
        <dbReference type="WBParaSite" id="PTRK_0001405500.1"/>
    </source>
</evidence>
<evidence type="ECO:0000313" key="3">
    <source>
        <dbReference type="Proteomes" id="UP000038045"/>
    </source>
</evidence>
<proteinExistence type="predicted"/>
<feature type="compositionally biased region" description="Acidic residues" evidence="1">
    <location>
        <begin position="184"/>
        <end position="200"/>
    </location>
</feature>
<keyword evidence="3" id="KW-1185">Reference proteome</keyword>
<reference evidence="4" key="1">
    <citation type="submission" date="2017-02" db="UniProtKB">
        <authorList>
            <consortium name="WormBaseParasite"/>
        </authorList>
    </citation>
    <scope>IDENTIFICATION</scope>
</reference>
<dbReference type="STRING" id="131310.A0A0N4ZZ40"/>
<dbReference type="PANTHER" id="PTHR13136:SF16">
    <property type="entry name" value="KAT8 REGULATORY NSL COMPLEX SUBUNIT 3"/>
    <property type="match status" value="1"/>
</dbReference>
<dbReference type="InterPro" id="IPR056519">
    <property type="entry name" value="KANSL3_1st"/>
</dbReference>
<feature type="region of interest" description="Disordered" evidence="1">
    <location>
        <begin position="297"/>
        <end position="316"/>
    </location>
</feature>
<dbReference type="GO" id="GO:0045944">
    <property type="term" value="P:positive regulation of transcription by RNA polymerase II"/>
    <property type="evidence" value="ECO:0007669"/>
    <property type="project" value="TreeGrafter"/>
</dbReference>
<dbReference type="AlphaFoldDB" id="A0A0N4ZZ40"/>
<dbReference type="WBParaSite" id="PTRK_0001405500.1">
    <property type="protein sequence ID" value="PTRK_0001405500.1"/>
    <property type="gene ID" value="PTRK_0001405500"/>
</dbReference>
<evidence type="ECO:0000256" key="1">
    <source>
        <dbReference type="SAM" id="MobiDB-lite"/>
    </source>
</evidence>
<feature type="region of interest" description="Disordered" evidence="1">
    <location>
        <begin position="430"/>
        <end position="464"/>
    </location>
</feature>
<dbReference type="Proteomes" id="UP000038045">
    <property type="component" value="Unplaced"/>
</dbReference>
<organism evidence="3 4">
    <name type="scientific">Parastrongyloides trichosuri</name>
    <name type="common">Possum-specific nematode worm</name>
    <dbReference type="NCBI Taxonomy" id="131310"/>
    <lineage>
        <taxon>Eukaryota</taxon>
        <taxon>Metazoa</taxon>
        <taxon>Ecdysozoa</taxon>
        <taxon>Nematoda</taxon>
        <taxon>Chromadorea</taxon>
        <taxon>Rhabditida</taxon>
        <taxon>Tylenchina</taxon>
        <taxon>Panagrolaimomorpha</taxon>
        <taxon>Strongyloidoidea</taxon>
        <taxon>Strongyloididae</taxon>
        <taxon>Parastrongyloides</taxon>
    </lineage>
</organism>
<dbReference type="InterPro" id="IPR026555">
    <property type="entry name" value="NSL3/Tex30"/>
</dbReference>
<feature type="compositionally biased region" description="Polar residues" evidence="1">
    <location>
        <begin position="49"/>
        <end position="68"/>
    </location>
</feature>
<dbReference type="GO" id="GO:0044545">
    <property type="term" value="C:NSL complex"/>
    <property type="evidence" value="ECO:0007669"/>
    <property type="project" value="TreeGrafter"/>
</dbReference>
<evidence type="ECO:0000259" key="2">
    <source>
        <dbReference type="Pfam" id="PF23154"/>
    </source>
</evidence>
<name>A0A0N4ZZ40_PARTI</name>
<dbReference type="PANTHER" id="PTHR13136">
    <property type="entry name" value="TESTIS DEVELOPMENT PROTEIN PRTD"/>
    <property type="match status" value="1"/>
</dbReference>
<dbReference type="Pfam" id="PF23154">
    <property type="entry name" value="KANSL3_1st"/>
    <property type="match status" value="1"/>
</dbReference>